<sequence length="100" mass="10617">MVERLRPEIYPNHGSGSSSHRSGGSDFLDTSGGIAIFVVGIVIAAGVILGLLSHLLQSRRTGHFDYQSRGTQAGHSGYQTRGTQTGHSGYETRGTQTDAE</sequence>
<feature type="transmembrane region" description="Helical" evidence="2">
    <location>
        <begin position="34"/>
        <end position="56"/>
    </location>
</feature>
<evidence type="ECO:0000313" key="3">
    <source>
        <dbReference type="EMBL" id="EKJ73645.1"/>
    </source>
</evidence>
<keyword evidence="2" id="KW-0812">Transmembrane</keyword>
<feature type="region of interest" description="Disordered" evidence="1">
    <location>
        <begin position="1"/>
        <end position="25"/>
    </location>
</feature>
<dbReference type="HOGENOM" id="CLU_2306321_0_0_1"/>
<dbReference type="KEGG" id="fpu:FPSE_06263"/>
<feature type="compositionally biased region" description="Low complexity" evidence="1">
    <location>
        <begin position="13"/>
        <end position="25"/>
    </location>
</feature>
<dbReference type="OrthoDB" id="10496361at2759"/>
<dbReference type="AlphaFoldDB" id="K3W072"/>
<gene>
    <name evidence="3" type="ORF">FPSE_06263</name>
</gene>
<keyword evidence="2" id="KW-1133">Transmembrane helix</keyword>
<feature type="compositionally biased region" description="Polar residues" evidence="1">
    <location>
        <begin position="68"/>
        <end position="100"/>
    </location>
</feature>
<dbReference type="Proteomes" id="UP000007978">
    <property type="component" value="Chromosome 3"/>
</dbReference>
<evidence type="ECO:0000256" key="2">
    <source>
        <dbReference type="SAM" id="Phobius"/>
    </source>
</evidence>
<feature type="region of interest" description="Disordered" evidence="1">
    <location>
        <begin position="66"/>
        <end position="100"/>
    </location>
</feature>
<dbReference type="GeneID" id="20364881"/>
<dbReference type="EMBL" id="AFNW01000134">
    <property type="protein sequence ID" value="EKJ73645.1"/>
    <property type="molecule type" value="Genomic_DNA"/>
</dbReference>
<accession>K3W072</accession>
<proteinExistence type="predicted"/>
<evidence type="ECO:0000313" key="4">
    <source>
        <dbReference type="Proteomes" id="UP000007978"/>
    </source>
</evidence>
<evidence type="ECO:0000256" key="1">
    <source>
        <dbReference type="SAM" id="MobiDB-lite"/>
    </source>
</evidence>
<dbReference type="RefSeq" id="XP_009257656.1">
    <property type="nucleotide sequence ID" value="XM_009259381.1"/>
</dbReference>
<keyword evidence="2" id="KW-0472">Membrane</keyword>
<comment type="caution">
    <text evidence="3">The sequence shown here is derived from an EMBL/GenBank/DDBJ whole genome shotgun (WGS) entry which is preliminary data.</text>
</comment>
<keyword evidence="4" id="KW-1185">Reference proteome</keyword>
<organism evidence="3 4">
    <name type="scientific">Fusarium pseudograminearum (strain CS3096)</name>
    <name type="common">Wheat and barley crown-rot fungus</name>
    <dbReference type="NCBI Taxonomy" id="1028729"/>
    <lineage>
        <taxon>Eukaryota</taxon>
        <taxon>Fungi</taxon>
        <taxon>Dikarya</taxon>
        <taxon>Ascomycota</taxon>
        <taxon>Pezizomycotina</taxon>
        <taxon>Sordariomycetes</taxon>
        <taxon>Hypocreomycetidae</taxon>
        <taxon>Hypocreales</taxon>
        <taxon>Nectriaceae</taxon>
        <taxon>Fusarium</taxon>
    </lineage>
</organism>
<protein>
    <submittedName>
        <fullName evidence="3">Uncharacterized protein</fullName>
    </submittedName>
</protein>
<reference evidence="3 4" key="1">
    <citation type="journal article" date="2012" name="PLoS Pathog.">
        <title>Comparative pathogenomics reveals horizontally acquired novel virulence genes in fungi infecting cereal hosts.</title>
        <authorList>
            <person name="Gardiner D.M."/>
            <person name="McDonald M.C."/>
            <person name="Covarelli L."/>
            <person name="Solomon P.S."/>
            <person name="Rusu A.G."/>
            <person name="Marshall M."/>
            <person name="Kazan K."/>
            <person name="Chakraborty S."/>
            <person name="McDonald B.A."/>
            <person name="Manners J.M."/>
        </authorList>
    </citation>
    <scope>NUCLEOTIDE SEQUENCE [LARGE SCALE GENOMIC DNA]</scope>
    <source>
        <strain evidence="3 4">CS3096</strain>
    </source>
</reference>
<name>K3W072_FUSPC</name>